<dbReference type="PROSITE" id="PS50977">
    <property type="entry name" value="HTH_TETR_2"/>
    <property type="match status" value="1"/>
</dbReference>
<dbReference type="SUPFAM" id="SSF48498">
    <property type="entry name" value="Tetracyclin repressor-like, C-terminal domain"/>
    <property type="match status" value="1"/>
</dbReference>
<dbReference type="InterPro" id="IPR001647">
    <property type="entry name" value="HTH_TetR"/>
</dbReference>
<feature type="DNA-binding region" description="H-T-H motif" evidence="4">
    <location>
        <begin position="29"/>
        <end position="48"/>
    </location>
</feature>
<dbReference type="RefSeq" id="WP_019890338.1">
    <property type="nucleotide sequence ID" value="NZ_BMQQ01000002.1"/>
</dbReference>
<dbReference type="Gene3D" id="1.10.357.10">
    <property type="entry name" value="Tetracycline Repressor, domain 2"/>
    <property type="match status" value="1"/>
</dbReference>
<dbReference type="Pfam" id="PF16925">
    <property type="entry name" value="TetR_C_13"/>
    <property type="match status" value="1"/>
</dbReference>
<dbReference type="Proteomes" id="UP000619486">
    <property type="component" value="Unassembled WGS sequence"/>
</dbReference>
<sequence length="195" mass="21092">MADVKHFDPDTVLDTVVRLFWRQGVATTGIQDIVNATGLNRSSLYATFGGKQELYRAALERYVQDRSRFGRLEEDDRGLPAITEFFTGLIETRCTGEFAQWGCMISNAHAGTENGDPAVRAILDRQHQGLRTALHTALLSAQRQGQLADEADPAAAADVLALLAHGVNLRSRAGADAQQLHRTIAAAIAAVAPRA</sequence>
<reference evidence="6" key="2">
    <citation type="submission" date="2020-09" db="EMBL/GenBank/DDBJ databases">
        <authorList>
            <person name="Sun Q."/>
            <person name="Ohkuma M."/>
        </authorList>
    </citation>
    <scope>NUCLEOTIDE SEQUENCE</scope>
    <source>
        <strain evidence="6">JCM 3172</strain>
    </source>
</reference>
<keyword evidence="2 4" id="KW-0238">DNA-binding</keyword>
<keyword evidence="3" id="KW-0804">Transcription</keyword>
<evidence type="ECO:0000259" key="5">
    <source>
        <dbReference type="PROSITE" id="PS50977"/>
    </source>
</evidence>
<keyword evidence="1" id="KW-0805">Transcription regulation</keyword>
<dbReference type="PANTHER" id="PTHR47506:SF1">
    <property type="entry name" value="HTH-TYPE TRANSCRIPTIONAL REGULATOR YJDC"/>
    <property type="match status" value="1"/>
</dbReference>
<evidence type="ECO:0000313" key="7">
    <source>
        <dbReference type="Proteomes" id="UP000619486"/>
    </source>
</evidence>
<dbReference type="EMBL" id="BMQQ01000002">
    <property type="protein sequence ID" value="GGT17615.1"/>
    <property type="molecule type" value="Genomic_DNA"/>
</dbReference>
<organism evidence="6 7">
    <name type="scientific">Streptomyces purpureus</name>
    <dbReference type="NCBI Taxonomy" id="1951"/>
    <lineage>
        <taxon>Bacteria</taxon>
        <taxon>Bacillati</taxon>
        <taxon>Actinomycetota</taxon>
        <taxon>Actinomycetes</taxon>
        <taxon>Kitasatosporales</taxon>
        <taxon>Streptomycetaceae</taxon>
        <taxon>Streptomyces</taxon>
    </lineage>
</organism>
<dbReference type="InterPro" id="IPR011075">
    <property type="entry name" value="TetR_C"/>
</dbReference>
<dbReference type="PANTHER" id="PTHR47506">
    <property type="entry name" value="TRANSCRIPTIONAL REGULATORY PROTEIN"/>
    <property type="match status" value="1"/>
</dbReference>
<dbReference type="AlphaFoldDB" id="A0A918GXI4"/>
<accession>A0A918GXI4</accession>
<dbReference type="InterPro" id="IPR009057">
    <property type="entry name" value="Homeodomain-like_sf"/>
</dbReference>
<dbReference type="InterPro" id="IPR036271">
    <property type="entry name" value="Tet_transcr_reg_TetR-rel_C_sf"/>
</dbReference>
<evidence type="ECO:0000256" key="3">
    <source>
        <dbReference type="ARBA" id="ARBA00023163"/>
    </source>
</evidence>
<dbReference type="SUPFAM" id="SSF46689">
    <property type="entry name" value="Homeodomain-like"/>
    <property type="match status" value="1"/>
</dbReference>
<evidence type="ECO:0000256" key="1">
    <source>
        <dbReference type="ARBA" id="ARBA00023015"/>
    </source>
</evidence>
<comment type="caution">
    <text evidence="6">The sequence shown here is derived from an EMBL/GenBank/DDBJ whole genome shotgun (WGS) entry which is preliminary data.</text>
</comment>
<dbReference type="GO" id="GO:0003677">
    <property type="term" value="F:DNA binding"/>
    <property type="evidence" value="ECO:0007669"/>
    <property type="project" value="UniProtKB-UniRule"/>
</dbReference>
<evidence type="ECO:0000256" key="2">
    <source>
        <dbReference type="ARBA" id="ARBA00023125"/>
    </source>
</evidence>
<proteinExistence type="predicted"/>
<dbReference type="Pfam" id="PF00440">
    <property type="entry name" value="TetR_N"/>
    <property type="match status" value="1"/>
</dbReference>
<keyword evidence="7" id="KW-1185">Reference proteome</keyword>
<dbReference type="Gene3D" id="1.10.10.60">
    <property type="entry name" value="Homeodomain-like"/>
    <property type="match status" value="1"/>
</dbReference>
<protein>
    <submittedName>
        <fullName evidence="6">TetR family transcriptional regulator</fullName>
    </submittedName>
</protein>
<evidence type="ECO:0000313" key="6">
    <source>
        <dbReference type="EMBL" id="GGT17615.1"/>
    </source>
</evidence>
<feature type="domain" description="HTH tetR-type" evidence="5">
    <location>
        <begin position="6"/>
        <end position="66"/>
    </location>
</feature>
<evidence type="ECO:0000256" key="4">
    <source>
        <dbReference type="PROSITE-ProRule" id="PRU00335"/>
    </source>
</evidence>
<gene>
    <name evidence="6" type="ORF">GCM10014713_07950</name>
</gene>
<reference evidence="6" key="1">
    <citation type="journal article" date="2014" name="Int. J. Syst. Evol. Microbiol.">
        <title>Complete genome sequence of Corynebacterium casei LMG S-19264T (=DSM 44701T), isolated from a smear-ripened cheese.</title>
        <authorList>
            <consortium name="US DOE Joint Genome Institute (JGI-PGF)"/>
            <person name="Walter F."/>
            <person name="Albersmeier A."/>
            <person name="Kalinowski J."/>
            <person name="Ruckert C."/>
        </authorList>
    </citation>
    <scope>NUCLEOTIDE SEQUENCE</scope>
    <source>
        <strain evidence="6">JCM 3172</strain>
    </source>
</reference>
<name>A0A918GXI4_9ACTN</name>